<dbReference type="Proteomes" id="UP000765509">
    <property type="component" value="Unassembled WGS sequence"/>
</dbReference>
<dbReference type="AlphaFoldDB" id="A0A9Q3GNT5"/>
<evidence type="ECO:0000313" key="2">
    <source>
        <dbReference type="Proteomes" id="UP000765509"/>
    </source>
</evidence>
<proteinExistence type="predicted"/>
<evidence type="ECO:0000313" key="1">
    <source>
        <dbReference type="EMBL" id="MBW0474341.1"/>
    </source>
</evidence>
<protein>
    <submittedName>
        <fullName evidence="1">Uncharacterized protein</fullName>
    </submittedName>
</protein>
<keyword evidence="2" id="KW-1185">Reference proteome</keyword>
<reference evidence="1" key="1">
    <citation type="submission" date="2021-03" db="EMBL/GenBank/DDBJ databases">
        <title>Draft genome sequence of rust myrtle Austropuccinia psidii MF-1, a brazilian biotype.</title>
        <authorList>
            <person name="Quecine M.C."/>
            <person name="Pachon D.M.R."/>
            <person name="Bonatelli M.L."/>
            <person name="Correr F.H."/>
            <person name="Franceschini L.M."/>
            <person name="Leite T.F."/>
            <person name="Margarido G.R.A."/>
            <person name="Almeida C.A."/>
            <person name="Ferrarezi J.A."/>
            <person name="Labate C.A."/>
        </authorList>
    </citation>
    <scope>NUCLEOTIDE SEQUENCE</scope>
    <source>
        <strain evidence="1">MF-1</strain>
    </source>
</reference>
<comment type="caution">
    <text evidence="1">The sequence shown here is derived from an EMBL/GenBank/DDBJ whole genome shotgun (WGS) entry which is preliminary data.</text>
</comment>
<dbReference type="EMBL" id="AVOT02003705">
    <property type="protein sequence ID" value="MBW0474341.1"/>
    <property type="molecule type" value="Genomic_DNA"/>
</dbReference>
<accession>A0A9Q3GNT5</accession>
<sequence>MLPHQSLRLSRISTLHMQIFIPVQDPGHSHANPYACPGSQQFKQLLTLGQATDNSKTSLGLSRLPTLHTQILMLVQVPNNSNNSLNQCRLPILHKKILMPVQAPNNSNNQLFQFRLPIVHIGKEMTHKSPSDCSHAGSPQFFTVKISYGLEQWKQIM</sequence>
<name>A0A9Q3GNT5_9BASI</name>
<gene>
    <name evidence="1" type="ORF">O181_014056</name>
</gene>
<organism evidence="1 2">
    <name type="scientific">Austropuccinia psidii MF-1</name>
    <dbReference type="NCBI Taxonomy" id="1389203"/>
    <lineage>
        <taxon>Eukaryota</taxon>
        <taxon>Fungi</taxon>
        <taxon>Dikarya</taxon>
        <taxon>Basidiomycota</taxon>
        <taxon>Pucciniomycotina</taxon>
        <taxon>Pucciniomycetes</taxon>
        <taxon>Pucciniales</taxon>
        <taxon>Sphaerophragmiaceae</taxon>
        <taxon>Austropuccinia</taxon>
    </lineage>
</organism>